<feature type="region of interest" description="Disordered" evidence="1">
    <location>
        <begin position="118"/>
        <end position="143"/>
    </location>
</feature>
<organism evidence="2">
    <name type="scientific">Octopus bimaculoides</name>
    <name type="common">California two-spotted octopus</name>
    <dbReference type="NCBI Taxonomy" id="37653"/>
    <lineage>
        <taxon>Eukaryota</taxon>
        <taxon>Metazoa</taxon>
        <taxon>Spiralia</taxon>
        <taxon>Lophotrochozoa</taxon>
        <taxon>Mollusca</taxon>
        <taxon>Cephalopoda</taxon>
        <taxon>Coleoidea</taxon>
        <taxon>Octopodiformes</taxon>
        <taxon>Octopoda</taxon>
        <taxon>Incirrata</taxon>
        <taxon>Octopodidae</taxon>
        <taxon>Octopus</taxon>
    </lineage>
</organism>
<feature type="non-terminal residue" evidence="2">
    <location>
        <position position="1"/>
    </location>
</feature>
<name>A0A0L8HPT5_OCTBM</name>
<dbReference type="EMBL" id="KQ417604">
    <property type="protein sequence ID" value="KOF91169.1"/>
    <property type="molecule type" value="Genomic_DNA"/>
</dbReference>
<dbReference type="PANTHER" id="PTHR38681">
    <property type="entry name" value="RETROVIRUS-RELATED POL POLYPROTEIN FROM TRANSPOSON 412-LIKE PROTEIN-RELATED"/>
    <property type="match status" value="1"/>
</dbReference>
<protein>
    <submittedName>
        <fullName evidence="2">Uncharacterized protein</fullName>
    </submittedName>
</protein>
<dbReference type="AlphaFoldDB" id="A0A0L8HPT5"/>
<evidence type="ECO:0000313" key="2">
    <source>
        <dbReference type="EMBL" id="KOF91169.1"/>
    </source>
</evidence>
<sequence>ENLNTSLTEMVNGTPLTVPDTDVKRYLTQLRDSMDQLRPIPMSTHSTPKLSVQSDLRTAKFVFIRRDIRRKPFQSSYNGPYEVICLGDKSYQLLIGGRQDTVSIDRLKLAHLDIDSPVQVAQPPNKGRPRQITPILSKEQSPKSRVTTCTNKAVKTPSRFQLTVNSSERELYVGHCLRIYD</sequence>
<gene>
    <name evidence="2" type="ORF">OCBIM_22009696mg</name>
</gene>
<dbReference type="OrthoDB" id="6117674at2759"/>
<proteinExistence type="predicted"/>
<reference evidence="2" key="1">
    <citation type="submission" date="2015-07" db="EMBL/GenBank/DDBJ databases">
        <title>MeaNS - Measles Nucleotide Surveillance Program.</title>
        <authorList>
            <person name="Tran T."/>
            <person name="Druce J."/>
        </authorList>
    </citation>
    <scope>NUCLEOTIDE SEQUENCE</scope>
    <source>
        <strain evidence="2">UCB-OBI-ISO-001</strain>
        <tissue evidence="2">Gonad</tissue>
    </source>
</reference>
<evidence type="ECO:0000256" key="1">
    <source>
        <dbReference type="SAM" id="MobiDB-lite"/>
    </source>
</evidence>
<dbReference type="PANTHER" id="PTHR38681:SF1">
    <property type="entry name" value="RETROVIRUS-RELATED POL POLYPROTEIN FROM TRANSPOSON 412-LIKE PROTEIN"/>
    <property type="match status" value="1"/>
</dbReference>
<accession>A0A0L8HPT5</accession>